<evidence type="ECO:0000313" key="2">
    <source>
        <dbReference type="Proteomes" id="UP001482620"/>
    </source>
</evidence>
<dbReference type="Proteomes" id="UP001482620">
    <property type="component" value="Unassembled WGS sequence"/>
</dbReference>
<proteinExistence type="predicted"/>
<accession>A0ABV0UBA8</accession>
<protein>
    <submittedName>
        <fullName evidence="1">Uncharacterized protein</fullName>
    </submittedName>
</protein>
<name>A0ABV0UBA8_9TELE</name>
<evidence type="ECO:0000313" key="1">
    <source>
        <dbReference type="EMBL" id="MEQ2241453.1"/>
    </source>
</evidence>
<dbReference type="EMBL" id="JAHRIQ010061040">
    <property type="protein sequence ID" value="MEQ2241453.1"/>
    <property type="molecule type" value="Genomic_DNA"/>
</dbReference>
<organism evidence="1 2">
    <name type="scientific">Ilyodon furcidens</name>
    <name type="common">goldbreast splitfin</name>
    <dbReference type="NCBI Taxonomy" id="33524"/>
    <lineage>
        <taxon>Eukaryota</taxon>
        <taxon>Metazoa</taxon>
        <taxon>Chordata</taxon>
        <taxon>Craniata</taxon>
        <taxon>Vertebrata</taxon>
        <taxon>Euteleostomi</taxon>
        <taxon>Actinopterygii</taxon>
        <taxon>Neopterygii</taxon>
        <taxon>Teleostei</taxon>
        <taxon>Neoteleostei</taxon>
        <taxon>Acanthomorphata</taxon>
        <taxon>Ovalentaria</taxon>
        <taxon>Atherinomorphae</taxon>
        <taxon>Cyprinodontiformes</taxon>
        <taxon>Goodeidae</taxon>
        <taxon>Ilyodon</taxon>
    </lineage>
</organism>
<gene>
    <name evidence="1" type="ORF">ILYODFUR_025446</name>
</gene>
<keyword evidence="2" id="KW-1185">Reference proteome</keyword>
<comment type="caution">
    <text evidence="1">The sequence shown here is derived from an EMBL/GenBank/DDBJ whole genome shotgun (WGS) entry which is preliminary data.</text>
</comment>
<sequence>MWRLRVKVLETYDNDLRFIVLCVGCHGLRNLGRTGIFIYNKLTLLRDIYGVFIRDTSDPKGNKEYHLVMFL</sequence>
<reference evidence="1 2" key="1">
    <citation type="submission" date="2021-06" db="EMBL/GenBank/DDBJ databases">
        <authorList>
            <person name="Palmer J.M."/>
        </authorList>
    </citation>
    <scope>NUCLEOTIDE SEQUENCE [LARGE SCALE GENOMIC DNA]</scope>
    <source>
        <strain evidence="2">if_2019</strain>
        <tissue evidence="1">Muscle</tissue>
    </source>
</reference>